<keyword evidence="5" id="KW-1185">Reference proteome</keyword>
<keyword evidence="2" id="KW-0808">Transferase</keyword>
<dbReference type="Pfam" id="PF08837">
    <property type="entry name" value="DUF1810"/>
    <property type="match status" value="1"/>
</dbReference>
<dbReference type="Pfam" id="PF13649">
    <property type="entry name" value="Methyltransf_25"/>
    <property type="match status" value="1"/>
</dbReference>
<dbReference type="InterPro" id="IPR029063">
    <property type="entry name" value="SAM-dependent_MTases_sf"/>
</dbReference>
<dbReference type="InterPro" id="IPR041698">
    <property type="entry name" value="Methyltransf_25"/>
</dbReference>
<dbReference type="InterPro" id="IPR014937">
    <property type="entry name" value="DUF1810"/>
</dbReference>
<name>A0ABP9ZKS1_9GAMM</name>
<protein>
    <recommendedName>
        <fullName evidence="3">Methyltransferase domain-containing protein</fullName>
    </recommendedName>
</protein>
<gene>
    <name evidence="4" type="ORF">NBRC116187_03910</name>
</gene>
<evidence type="ECO:0000259" key="3">
    <source>
        <dbReference type="Pfam" id="PF13649"/>
    </source>
</evidence>
<dbReference type="EMBL" id="BAABWD010000001">
    <property type="protein sequence ID" value="GAA6130031.1"/>
    <property type="molecule type" value="Genomic_DNA"/>
</dbReference>
<organism evidence="4 5">
    <name type="scientific">Halopseudomonas sabulinigri</name>
    <dbReference type="NCBI Taxonomy" id="472181"/>
    <lineage>
        <taxon>Bacteria</taxon>
        <taxon>Pseudomonadati</taxon>
        <taxon>Pseudomonadota</taxon>
        <taxon>Gammaproteobacteria</taxon>
        <taxon>Pseudomonadales</taxon>
        <taxon>Pseudomonadaceae</taxon>
        <taxon>Halopseudomonas</taxon>
    </lineage>
</organism>
<dbReference type="CDD" id="cd02440">
    <property type="entry name" value="AdoMet_MTases"/>
    <property type="match status" value="1"/>
</dbReference>
<evidence type="ECO:0000256" key="1">
    <source>
        <dbReference type="ARBA" id="ARBA00022603"/>
    </source>
</evidence>
<dbReference type="Gene3D" id="1.25.40.380">
    <property type="entry name" value="Protein of unknown function DUF1810"/>
    <property type="match status" value="1"/>
</dbReference>
<evidence type="ECO:0000313" key="5">
    <source>
        <dbReference type="Proteomes" id="UP001486808"/>
    </source>
</evidence>
<evidence type="ECO:0000313" key="4">
    <source>
        <dbReference type="EMBL" id="GAA6130031.1"/>
    </source>
</evidence>
<dbReference type="SUPFAM" id="SSF53335">
    <property type="entry name" value="S-adenosyl-L-methionine-dependent methyltransferases"/>
    <property type="match status" value="1"/>
</dbReference>
<dbReference type="Gene3D" id="3.40.50.150">
    <property type="entry name" value="Vaccinia Virus protein VP39"/>
    <property type="match status" value="1"/>
</dbReference>
<keyword evidence="1" id="KW-0489">Methyltransferase</keyword>
<dbReference type="SUPFAM" id="SSF140736">
    <property type="entry name" value="Rv1873-like"/>
    <property type="match status" value="1"/>
</dbReference>
<dbReference type="Proteomes" id="UP001486808">
    <property type="component" value="Unassembled WGS sequence"/>
</dbReference>
<proteinExistence type="predicted"/>
<comment type="caution">
    <text evidence="4">The sequence shown here is derived from an EMBL/GenBank/DDBJ whole genome shotgun (WGS) entry which is preliminary data.</text>
</comment>
<dbReference type="InterPro" id="IPR036287">
    <property type="entry name" value="Rv1873-like_sf"/>
</dbReference>
<reference evidence="4 5" key="1">
    <citation type="submission" date="2024-04" db="EMBL/GenBank/DDBJ databases">
        <title>Draft genome sequence of Halopseudomonas sabulinigri NBRC 116187.</title>
        <authorList>
            <person name="Miyakawa T."/>
            <person name="Kusuya Y."/>
            <person name="Miura T."/>
        </authorList>
    </citation>
    <scope>NUCLEOTIDE SEQUENCE [LARGE SCALE GENOMIC DNA]</scope>
    <source>
        <strain evidence="4 5">4NH20-0042</strain>
    </source>
</reference>
<evidence type="ECO:0000256" key="2">
    <source>
        <dbReference type="ARBA" id="ARBA00022679"/>
    </source>
</evidence>
<feature type="domain" description="Methyltransferase" evidence="3">
    <location>
        <begin position="198"/>
        <end position="287"/>
    </location>
</feature>
<dbReference type="PANTHER" id="PTHR43861:SF1">
    <property type="entry name" value="TRANS-ACONITATE 2-METHYLTRANSFERASE"/>
    <property type="match status" value="1"/>
</dbReference>
<accession>A0ABP9ZKS1</accession>
<sequence>MSAPYNLQRFVQAQANTYATALAELNAGRKTSHWMWFIFPQVAGLGYSEMAQRYAIADLDEARAYVQHSVLGPRLIACSQALLGWRGRSVRQIMGSPDDLKLRSSMTLFAVAAPDQAVFREILQVFYGGLADEKTLALLGAGSCSEPADDQLRQAARQTLSHYELNAERFREGTRGHDVSQNIAALLRYIEAPAPWQILDVGCGPGRDLQTFTALGHIAVGLDGCERFVQMARTDSGCEVWLQDFLKLDLPAQRFDGVFANAALFHIPSQALPHALRQLYSSLKPGGVLLSSNPRGEDQEGWNGDRYGAYYRLETWQSCMQAAGFVELEYYYRPAGLPREQQPWLASVWRRPAA</sequence>
<dbReference type="PANTHER" id="PTHR43861">
    <property type="entry name" value="TRANS-ACONITATE 2-METHYLTRANSFERASE-RELATED"/>
    <property type="match status" value="1"/>
</dbReference>